<evidence type="ECO:0000313" key="6">
    <source>
        <dbReference type="Proteomes" id="UP000479691"/>
    </source>
</evidence>
<dbReference type="Proteomes" id="UP000479691">
    <property type="component" value="Unassembled WGS sequence"/>
</dbReference>
<evidence type="ECO:0000313" key="2">
    <source>
        <dbReference type="EMBL" id="KAF3180695.1"/>
    </source>
</evidence>
<dbReference type="Proteomes" id="UP000472727">
    <property type="component" value="Unassembled WGS sequence"/>
</dbReference>
<feature type="region of interest" description="Disordered" evidence="1">
    <location>
        <begin position="178"/>
        <end position="224"/>
    </location>
</feature>
<dbReference type="EMBL" id="WIWS01000005">
    <property type="protein sequence ID" value="KAF3227877.1"/>
    <property type="molecule type" value="Genomic_DNA"/>
</dbReference>
<evidence type="ECO:0000313" key="7">
    <source>
        <dbReference type="Proteomes" id="UP000483672"/>
    </source>
</evidence>
<comment type="caution">
    <text evidence="4">The sequence shown here is derived from an EMBL/GenBank/DDBJ whole genome shotgun (WGS) entry which is preliminary data.</text>
</comment>
<dbReference type="EMBL" id="JAABOE010000034">
    <property type="protein sequence ID" value="KAF3180695.1"/>
    <property type="molecule type" value="Genomic_DNA"/>
</dbReference>
<feature type="compositionally biased region" description="Basic and acidic residues" evidence="1">
    <location>
        <begin position="500"/>
        <end position="517"/>
    </location>
</feature>
<evidence type="ECO:0000313" key="4">
    <source>
        <dbReference type="EMBL" id="KAF3231534.1"/>
    </source>
</evidence>
<accession>A0A7C8UYY2</accession>
<feature type="compositionally biased region" description="Low complexity" evidence="1">
    <location>
        <begin position="195"/>
        <end position="214"/>
    </location>
</feature>
<protein>
    <submittedName>
        <fullName evidence="4">Uncharacterized protein</fullName>
    </submittedName>
</protein>
<evidence type="ECO:0000313" key="3">
    <source>
        <dbReference type="EMBL" id="KAF3227877.1"/>
    </source>
</evidence>
<name>A0A7C8UYY2_ORBOL</name>
<feature type="region of interest" description="Disordered" evidence="1">
    <location>
        <begin position="460"/>
        <end position="531"/>
    </location>
</feature>
<proteinExistence type="predicted"/>
<evidence type="ECO:0000256" key="1">
    <source>
        <dbReference type="SAM" id="MobiDB-lite"/>
    </source>
</evidence>
<feature type="compositionally biased region" description="Polar residues" evidence="1">
    <location>
        <begin position="488"/>
        <end position="499"/>
    </location>
</feature>
<organism evidence="4 7">
    <name type="scientific">Orbilia oligospora</name>
    <name type="common">Nematode-trapping fungus</name>
    <name type="synonym">Arthrobotrys oligospora</name>
    <dbReference type="NCBI Taxonomy" id="2813651"/>
    <lineage>
        <taxon>Eukaryota</taxon>
        <taxon>Fungi</taxon>
        <taxon>Dikarya</taxon>
        <taxon>Ascomycota</taxon>
        <taxon>Pezizomycotina</taxon>
        <taxon>Orbiliomycetes</taxon>
        <taxon>Orbiliales</taxon>
        <taxon>Orbiliaceae</taxon>
        <taxon>Orbilia</taxon>
    </lineage>
</organism>
<dbReference type="AlphaFoldDB" id="A0A7C8UYY2"/>
<gene>
    <name evidence="3" type="ORF">TWF106_008280</name>
    <name evidence="4" type="ORF">TWF191_005604</name>
    <name evidence="2" type="ORF">TWF788_006719</name>
</gene>
<dbReference type="EMBL" id="WIPF01000003">
    <property type="protein sequence ID" value="KAF3231534.1"/>
    <property type="molecule type" value="Genomic_DNA"/>
</dbReference>
<evidence type="ECO:0000313" key="5">
    <source>
        <dbReference type="Proteomes" id="UP000472727"/>
    </source>
</evidence>
<reference evidence="5 6" key="1">
    <citation type="submission" date="2019-06" db="EMBL/GenBank/DDBJ databases">
        <authorList>
            <person name="Palmer J.M."/>
        </authorList>
    </citation>
    <scope>NUCLEOTIDE SEQUENCE [LARGE SCALE GENOMIC DNA]</scope>
    <source>
        <strain evidence="3 5">TWF106</strain>
        <strain evidence="4 7">TWF191</strain>
        <strain evidence="2 6">TWF788</strain>
    </source>
</reference>
<sequence length="882" mass="99096">MSSNSLSVSGSNVIVLDGEENDAPGCNCCVGDVTPGCFVSHFQPTAECTGQGDTCTGLYGCLAYIHRRGPCGHGRFAPGDDDYDELPAPYKNYHKDGDINDIDVLATLETQTEHTFQAEKRLVQHTTHISGILNQFALKFESSYNRLRRPKSTDLSAPRRLRTKYDLMALENAHALASNSSQLRSRSRNPFRQNSYYSSSGSRSSSRSRSSHSSIDLGDDVNSIGTNASDDEPPLLCVPQCIAAGIPFYSQIVKGIATSQISELQGECDRYLRNFEGDFTGSWVIQLGEFDSRFRCPFAVHELETSNISLCLIVNAKSLDGIKNHIKTYHPRVSTAVLSCTSWHQIYDTCVSKAKAKPNSLPSPYFDLQLVREKYKQFWFSDLDLIQTNRTHGEDECFSEFEPLKADLDGEPDSLLEPITTDCRKVDSQDFLEIFSSFQVILHIWLSLYLEGGYESPFSAGSQGPWRVTDPGSGWNHHSHCASGNGVSGLQPQYKGQQVSRRDVPEDSDDEYKKGLEGRGGGGKTQDRGYDKENWRLGCPLQRIGLHELPCSSANGPGRRYSGAKKLSYLRSHIRTKHHNVWAKERLDLIAHPHTTTWKQIFLTLFRDWPDTLPIPTKYTSAETLYEKLEGSPGFEITKEQLYLVVQRDTLNCWTRTEQDESYMDTGLSVQNLNNGHGVGLESNNPNISFDSGPMGSMVHNIRNPTPEIVSGPQGDHPGPDLQVNSFQNHRVEPDQVDTRGQYATHRPQTYASHSIQRNLEPASGRVFPGYQPNYLAPARAHPPQQMPLQISHTNQPLEYAESLYVSGHPSNLDPRYGVDFRFQNNFTPRRRSQRYNEFLSDIFDPSQPPLSPYEIQELMASAHFTPPNFQYPRPPRRDGQH</sequence>
<dbReference type="Proteomes" id="UP000483672">
    <property type="component" value="Unassembled WGS sequence"/>
</dbReference>